<reference evidence="2" key="2">
    <citation type="submission" date="2020-09" db="EMBL/GenBank/DDBJ databases">
        <authorList>
            <person name="Sun Q."/>
            <person name="Ohkuma M."/>
        </authorList>
    </citation>
    <scope>NUCLEOTIDE SEQUENCE</scope>
    <source>
        <strain evidence="2">JCM 4369</strain>
    </source>
</reference>
<accession>A0A918IDN1</accession>
<evidence type="ECO:0000313" key="2">
    <source>
        <dbReference type="EMBL" id="GGV05463.1"/>
    </source>
</evidence>
<dbReference type="InterPro" id="IPR011047">
    <property type="entry name" value="Quinoprotein_ADH-like_sf"/>
</dbReference>
<dbReference type="RefSeq" id="WP_229854303.1">
    <property type="nucleotide sequence ID" value="NZ_BMTD01000011.1"/>
</dbReference>
<evidence type="ECO:0000313" key="3">
    <source>
        <dbReference type="Proteomes" id="UP000618795"/>
    </source>
</evidence>
<name>A0A918IDN1_9ACTN</name>
<dbReference type="SUPFAM" id="SSF50998">
    <property type="entry name" value="Quinoprotein alcohol dehydrogenase-like"/>
    <property type="match status" value="1"/>
</dbReference>
<organism evidence="2 3">
    <name type="scientific">Streptomyces filipinensis</name>
    <dbReference type="NCBI Taxonomy" id="66887"/>
    <lineage>
        <taxon>Bacteria</taxon>
        <taxon>Bacillati</taxon>
        <taxon>Actinomycetota</taxon>
        <taxon>Actinomycetes</taxon>
        <taxon>Kitasatosporales</taxon>
        <taxon>Streptomycetaceae</taxon>
        <taxon>Streptomyces</taxon>
    </lineage>
</organism>
<evidence type="ECO:0000256" key="1">
    <source>
        <dbReference type="SAM" id="MobiDB-lite"/>
    </source>
</evidence>
<dbReference type="EMBL" id="BMTD01000011">
    <property type="protein sequence ID" value="GGV05463.1"/>
    <property type="molecule type" value="Genomic_DNA"/>
</dbReference>
<reference evidence="2" key="1">
    <citation type="journal article" date="2014" name="Int. J. Syst. Evol. Microbiol.">
        <title>Complete genome sequence of Corynebacterium casei LMG S-19264T (=DSM 44701T), isolated from a smear-ripened cheese.</title>
        <authorList>
            <consortium name="US DOE Joint Genome Institute (JGI-PGF)"/>
            <person name="Walter F."/>
            <person name="Albersmeier A."/>
            <person name="Kalinowski J."/>
            <person name="Ruckert C."/>
        </authorList>
    </citation>
    <scope>NUCLEOTIDE SEQUENCE</scope>
    <source>
        <strain evidence="2">JCM 4369</strain>
    </source>
</reference>
<comment type="caution">
    <text evidence="2">The sequence shown here is derived from an EMBL/GenBank/DDBJ whole genome shotgun (WGS) entry which is preliminary data.</text>
</comment>
<evidence type="ECO:0008006" key="4">
    <source>
        <dbReference type="Google" id="ProtNLM"/>
    </source>
</evidence>
<dbReference type="Proteomes" id="UP000618795">
    <property type="component" value="Unassembled WGS sequence"/>
</dbReference>
<dbReference type="PROSITE" id="PS51257">
    <property type="entry name" value="PROKAR_LIPOPROTEIN"/>
    <property type="match status" value="1"/>
</dbReference>
<protein>
    <recommendedName>
        <fullName evidence="4">Lipoprotein</fullName>
    </recommendedName>
</protein>
<feature type="region of interest" description="Disordered" evidence="1">
    <location>
        <begin position="27"/>
        <end position="51"/>
    </location>
</feature>
<proteinExistence type="predicted"/>
<gene>
    <name evidence="2" type="ORF">GCM10010260_48320</name>
</gene>
<keyword evidence="3" id="KW-1185">Reference proteome</keyword>
<dbReference type="AlphaFoldDB" id="A0A918IDN1"/>
<sequence length="469" mass="48745">MTRRQFVATAGVMLSLGVLTGCGGGDGKEADAGGRPTAGASASATRQSGPAYKGAALPGLARTPVWSVSARHANGCPGDPVAKAAAHVAGDYDPQTCLIGDAVVLTEDLSKTDDTNQTVDRHYRVRLYDAHTGRVRRTVDTDTPGAWPTERSGGASAYVQVTSWKDGSPALLVVDGDEVPADGLKKATVRTTYTVYAPSGAVLGRSSYTGEEYTDLTAEAGHLLLKEGSGTSTYAPIGGGATVQAHDRDEDQDPLGSGFGYYVHSTYDIVDGSGSKLVVGDRRTGKEMWTLDDVRGPAAADRDSTPELHPLTADKGLLVWDLPADSAYGALLTVVDLKTGHLLAEGPQVDTGNVDRLQTVLSADGSTAVTRMGAGAVAWNVITGKELWRQGEDEQDITPLALPTTKTLFADAGPDLGLTAVDMATRKVLGKNLDDDADGPGDGSALQFTADGYGVLFAGDFFVFAPQKG</sequence>